<dbReference type="InterPro" id="IPR050834">
    <property type="entry name" value="Glycosyltransf_2"/>
</dbReference>
<dbReference type="PANTHER" id="PTHR43685">
    <property type="entry name" value="GLYCOSYLTRANSFERASE"/>
    <property type="match status" value="1"/>
</dbReference>
<evidence type="ECO:0000313" key="2">
    <source>
        <dbReference type="Proteomes" id="UP001317742"/>
    </source>
</evidence>
<name>A0ABN6S011_9BACT</name>
<evidence type="ECO:0000313" key="1">
    <source>
        <dbReference type="EMBL" id="BDQ36521.1"/>
    </source>
</evidence>
<dbReference type="RefSeq" id="WP_281762416.1">
    <property type="nucleotide sequence ID" value="NZ_AP026709.1"/>
</dbReference>
<dbReference type="PANTHER" id="PTHR43685:SF2">
    <property type="entry name" value="GLYCOSYLTRANSFERASE 2-LIKE DOMAIN-CONTAINING PROTEIN"/>
    <property type="match status" value="1"/>
</dbReference>
<dbReference type="Gene3D" id="3.90.550.10">
    <property type="entry name" value="Spore Coat Polysaccharide Biosynthesis Protein SpsA, Chain A"/>
    <property type="match status" value="1"/>
</dbReference>
<dbReference type="CDD" id="cd00761">
    <property type="entry name" value="Glyco_tranf_GTA_type"/>
    <property type="match status" value="1"/>
</dbReference>
<dbReference type="SUPFAM" id="SSF53448">
    <property type="entry name" value="Nucleotide-diphospho-sugar transferases"/>
    <property type="match status" value="1"/>
</dbReference>
<dbReference type="EMBL" id="AP026709">
    <property type="protein sequence ID" value="BDQ36521.1"/>
    <property type="molecule type" value="Genomic_DNA"/>
</dbReference>
<reference evidence="1 2" key="1">
    <citation type="submission" date="2022-08" db="EMBL/GenBank/DDBJ databases">
        <title>Genome Sequence of the sulphate-reducing bacterium, Pseudodesulfovibrio sp. SYK.</title>
        <authorList>
            <person name="Kondo R."/>
            <person name="Kataoka T."/>
        </authorList>
    </citation>
    <scope>NUCLEOTIDE SEQUENCE [LARGE SCALE GENOMIC DNA]</scope>
    <source>
        <strain evidence="1 2">SYK</strain>
    </source>
</reference>
<evidence type="ECO:0008006" key="3">
    <source>
        <dbReference type="Google" id="ProtNLM"/>
    </source>
</evidence>
<dbReference type="Proteomes" id="UP001317742">
    <property type="component" value="Chromosome"/>
</dbReference>
<organism evidence="1 2">
    <name type="scientific">Pseudodesulfovibrio nedwellii</name>
    <dbReference type="NCBI Taxonomy" id="2973072"/>
    <lineage>
        <taxon>Bacteria</taxon>
        <taxon>Pseudomonadati</taxon>
        <taxon>Thermodesulfobacteriota</taxon>
        <taxon>Desulfovibrionia</taxon>
        <taxon>Desulfovibrionales</taxon>
        <taxon>Desulfovibrionaceae</taxon>
    </lineage>
</organism>
<accession>A0ABN6S011</accession>
<dbReference type="InterPro" id="IPR029044">
    <property type="entry name" value="Nucleotide-diphossugar_trans"/>
</dbReference>
<proteinExistence type="predicted"/>
<protein>
    <recommendedName>
        <fullName evidence="3">Glycosyltransferase</fullName>
    </recommendedName>
</protein>
<keyword evidence="2" id="KW-1185">Reference proteome</keyword>
<gene>
    <name evidence="1" type="ORF">SYK_08810</name>
</gene>
<sequence length="300" mass="33756">MKPNTVSIIISDLETHSSLMRLLHSISRQSTGLEDMEIIVIGNGRHAPSDPSLWRNVTGIDAIRLEEIDSSITSSAAKNMAAIRANGDKLIFLHPDYRLDPKYITTALSVFDDHPETDIMYSDYIRLAPTDKTGRPGIIQLPAFREGLLQARGFLGPAVLLTRKAWESTLGFRENTAYSDWDLWVQAALAGNNFYHVNYPLASCEHHKVSFKERAEDGRCKAMIVINNQGFFHEHIVRWALSYLRGKSWAEAYSFMTIPGPIDVTRMMHDHAIKTMGVDVMTKKAVQQFDHAVTNTKVAL</sequence>